<evidence type="ECO:0000259" key="3">
    <source>
        <dbReference type="Pfam" id="PF00857"/>
    </source>
</evidence>
<dbReference type="InterPro" id="IPR000868">
    <property type="entry name" value="Isochorismatase-like_dom"/>
</dbReference>
<dbReference type="PANTHER" id="PTHR43540:SF14">
    <property type="entry name" value="ISOCHORISMATASE"/>
    <property type="match status" value="1"/>
</dbReference>
<keyword evidence="7" id="KW-1185">Reference proteome</keyword>
<sequence length="167" mass="19350">MEKISDALVIIDLQKGVCFGEQTIDHFNDLITLVNQRIKLYRDQDKPILFIQHCDEDLIPNSAAWEIVDELARKDSDIVIQKTHANSFYHTDLQKVLQQQQINKLEICGAQTQYCIDTTVKFAHGLGYQLTMLKNASTTYANRFLSAADTIVFYENIWDKRFLHLIQ</sequence>
<dbReference type="Pfam" id="PF00857">
    <property type="entry name" value="Isochorismatase"/>
    <property type="match status" value="1"/>
</dbReference>
<evidence type="ECO:0000256" key="2">
    <source>
        <dbReference type="ARBA" id="ARBA00022801"/>
    </source>
</evidence>
<dbReference type="PATRIC" id="fig|1158601.3.peg.3995"/>
<keyword evidence="2" id="KW-0378">Hydrolase</keyword>
<dbReference type="InterPro" id="IPR036380">
    <property type="entry name" value="Isochorismatase-like_sf"/>
</dbReference>
<reference evidence="4 6" key="1">
    <citation type="submission" date="2013-02" db="EMBL/GenBank/DDBJ databases">
        <title>The Genome Sequence of Enterococcus malodoratus ATCC_43197.</title>
        <authorList>
            <consortium name="The Broad Institute Genome Sequencing Platform"/>
            <consortium name="The Broad Institute Genome Sequencing Center for Infectious Disease"/>
            <person name="Earl A.M."/>
            <person name="Gilmore M.S."/>
            <person name="Lebreton F."/>
            <person name="Walker B."/>
            <person name="Young S.K."/>
            <person name="Zeng Q."/>
            <person name="Gargeya S."/>
            <person name="Fitzgerald M."/>
            <person name="Haas B."/>
            <person name="Abouelleil A."/>
            <person name="Alvarado L."/>
            <person name="Arachchi H.M."/>
            <person name="Berlin A.M."/>
            <person name="Chapman S.B."/>
            <person name="Dewar J."/>
            <person name="Goldberg J."/>
            <person name="Griggs A."/>
            <person name="Gujja S."/>
            <person name="Hansen M."/>
            <person name="Howarth C."/>
            <person name="Imamovic A."/>
            <person name="Larimer J."/>
            <person name="McCowan C."/>
            <person name="Murphy C."/>
            <person name="Neiman D."/>
            <person name="Pearson M."/>
            <person name="Priest M."/>
            <person name="Roberts A."/>
            <person name="Saif S."/>
            <person name="Shea T."/>
            <person name="Sisk P."/>
            <person name="Sykes S."/>
            <person name="Wortman J."/>
            <person name="Nusbaum C."/>
            <person name="Birren B."/>
        </authorList>
    </citation>
    <scope>NUCLEOTIDE SEQUENCE [LARGE SCALE GENOMIC DNA]</scope>
    <source>
        <strain evidence="4 6">ATCC 43197</strain>
    </source>
</reference>
<comment type="caution">
    <text evidence="4">The sequence shown here is derived from an EMBL/GenBank/DDBJ whole genome shotgun (WGS) entry which is preliminary data.</text>
</comment>
<organism evidence="4 6">
    <name type="scientific">Enterococcus malodoratus ATCC 43197</name>
    <dbReference type="NCBI Taxonomy" id="1158601"/>
    <lineage>
        <taxon>Bacteria</taxon>
        <taxon>Bacillati</taxon>
        <taxon>Bacillota</taxon>
        <taxon>Bacilli</taxon>
        <taxon>Lactobacillales</taxon>
        <taxon>Enterococcaceae</taxon>
        <taxon>Enterococcus</taxon>
    </lineage>
</organism>
<evidence type="ECO:0000256" key="1">
    <source>
        <dbReference type="ARBA" id="ARBA00006336"/>
    </source>
</evidence>
<dbReference type="SUPFAM" id="SSF52499">
    <property type="entry name" value="Isochorismatase-like hydrolases"/>
    <property type="match status" value="1"/>
</dbReference>
<evidence type="ECO:0000313" key="7">
    <source>
        <dbReference type="Proteomes" id="UP000014148"/>
    </source>
</evidence>
<evidence type="ECO:0000313" key="4">
    <source>
        <dbReference type="EMBL" id="EOH72441.1"/>
    </source>
</evidence>
<dbReference type="GO" id="GO:0016787">
    <property type="term" value="F:hydrolase activity"/>
    <property type="evidence" value="ECO:0007669"/>
    <property type="project" value="UniProtKB-KW"/>
</dbReference>
<dbReference type="Proteomes" id="UP000013783">
    <property type="component" value="Unassembled WGS sequence"/>
</dbReference>
<protein>
    <recommendedName>
        <fullName evidence="3">Isochorismatase-like domain-containing protein</fullName>
    </recommendedName>
</protein>
<dbReference type="EMBL" id="AJAK01000030">
    <property type="protein sequence ID" value="EOH72441.1"/>
    <property type="molecule type" value="Genomic_DNA"/>
</dbReference>
<evidence type="ECO:0000313" key="5">
    <source>
        <dbReference type="EMBL" id="EOT70233.1"/>
    </source>
</evidence>
<comment type="similarity">
    <text evidence="1">Belongs to the isochorismatase family.</text>
</comment>
<dbReference type="OrthoDB" id="9785724at2"/>
<dbReference type="PANTHER" id="PTHR43540">
    <property type="entry name" value="PEROXYUREIDOACRYLATE/UREIDOACRYLATE AMIDOHYDROLASE-RELATED"/>
    <property type="match status" value="1"/>
</dbReference>
<dbReference type="STRING" id="71451.RV07_GL000229"/>
<proteinExistence type="inferred from homology"/>
<dbReference type="EMBL" id="ASWA01000002">
    <property type="protein sequence ID" value="EOT70233.1"/>
    <property type="molecule type" value="Genomic_DNA"/>
</dbReference>
<dbReference type="RefSeq" id="WP_010742797.1">
    <property type="nucleotide sequence ID" value="NZ_KB946253.1"/>
</dbReference>
<reference evidence="5 7" key="2">
    <citation type="submission" date="2013-03" db="EMBL/GenBank/DDBJ databases">
        <title>The Genome Sequence of Enterococcus malodoratus ATCC_43197 (PacBio/Illumina hybrid assembly).</title>
        <authorList>
            <consortium name="The Broad Institute Genomics Platform"/>
            <consortium name="The Broad Institute Genome Sequencing Center for Infectious Disease"/>
            <person name="Earl A."/>
            <person name="Russ C."/>
            <person name="Gilmore M."/>
            <person name="Surin D."/>
            <person name="Walker B."/>
            <person name="Young S."/>
            <person name="Zeng Q."/>
            <person name="Gargeya S."/>
            <person name="Fitzgerald M."/>
            <person name="Haas B."/>
            <person name="Abouelleil A."/>
            <person name="Allen A.W."/>
            <person name="Alvarado L."/>
            <person name="Arachchi H.M."/>
            <person name="Berlin A.M."/>
            <person name="Chapman S.B."/>
            <person name="Gainer-Dewar J."/>
            <person name="Goldberg J."/>
            <person name="Griggs A."/>
            <person name="Gujja S."/>
            <person name="Hansen M."/>
            <person name="Howarth C."/>
            <person name="Imamovic A."/>
            <person name="Ireland A."/>
            <person name="Larimer J."/>
            <person name="McCowan C."/>
            <person name="Murphy C."/>
            <person name="Pearson M."/>
            <person name="Poon T.W."/>
            <person name="Priest M."/>
            <person name="Roberts A."/>
            <person name="Saif S."/>
            <person name="Shea T."/>
            <person name="Sisk P."/>
            <person name="Sykes S."/>
            <person name="Wortman J."/>
            <person name="Nusbaum C."/>
            <person name="Birren B."/>
        </authorList>
    </citation>
    <scope>NUCLEOTIDE SEQUENCE [LARGE SCALE GENOMIC DNA]</scope>
    <source>
        <strain evidence="5 7">ATCC 43197</strain>
    </source>
</reference>
<feature type="domain" description="Isochorismatase-like" evidence="3">
    <location>
        <begin position="7"/>
        <end position="142"/>
    </location>
</feature>
<dbReference type="Gene3D" id="3.40.50.850">
    <property type="entry name" value="Isochorismatase-like"/>
    <property type="match status" value="1"/>
</dbReference>
<dbReference type="InterPro" id="IPR050272">
    <property type="entry name" value="Isochorismatase-like_hydrls"/>
</dbReference>
<evidence type="ECO:0000313" key="6">
    <source>
        <dbReference type="Proteomes" id="UP000013783"/>
    </source>
</evidence>
<gene>
    <name evidence="5" type="ORF">I585_01712</name>
    <name evidence="4" type="ORF">UAI_04026</name>
</gene>
<accession>R2QVF6</accession>
<name>R2QVF6_9ENTE</name>
<dbReference type="CDD" id="cd01014">
    <property type="entry name" value="nicotinamidase_related"/>
    <property type="match status" value="1"/>
</dbReference>
<dbReference type="eggNOG" id="COG1335">
    <property type="taxonomic scope" value="Bacteria"/>
</dbReference>
<dbReference type="Proteomes" id="UP000014148">
    <property type="component" value="Unassembled WGS sequence"/>
</dbReference>
<dbReference type="AlphaFoldDB" id="R2QVF6"/>